<keyword evidence="2" id="KW-1185">Reference proteome</keyword>
<proteinExistence type="predicted"/>
<dbReference type="InterPro" id="IPR029063">
    <property type="entry name" value="SAM-dependent_MTases_sf"/>
</dbReference>
<dbReference type="Proteomes" id="UP000298061">
    <property type="component" value="Unassembled WGS sequence"/>
</dbReference>
<evidence type="ECO:0000313" key="2">
    <source>
        <dbReference type="Proteomes" id="UP000298061"/>
    </source>
</evidence>
<organism evidence="1 2">
    <name type="scientific">Hericium alpestre</name>
    <dbReference type="NCBI Taxonomy" id="135208"/>
    <lineage>
        <taxon>Eukaryota</taxon>
        <taxon>Fungi</taxon>
        <taxon>Dikarya</taxon>
        <taxon>Basidiomycota</taxon>
        <taxon>Agaricomycotina</taxon>
        <taxon>Agaricomycetes</taxon>
        <taxon>Russulales</taxon>
        <taxon>Hericiaceae</taxon>
        <taxon>Hericium</taxon>
    </lineage>
</organism>
<dbReference type="CDD" id="cd02440">
    <property type="entry name" value="AdoMet_MTases"/>
    <property type="match status" value="1"/>
</dbReference>
<dbReference type="Pfam" id="PF10294">
    <property type="entry name" value="Methyltransf_16"/>
    <property type="match status" value="1"/>
</dbReference>
<evidence type="ECO:0000313" key="1">
    <source>
        <dbReference type="EMBL" id="TFY81368.1"/>
    </source>
</evidence>
<accession>A0A4Z0A6U0</accession>
<dbReference type="AlphaFoldDB" id="A0A4Z0A6U0"/>
<gene>
    <name evidence="1" type="ORF">EWM64_g2643</name>
</gene>
<dbReference type="GO" id="GO:0008757">
    <property type="term" value="F:S-adenosylmethionine-dependent methyltransferase activity"/>
    <property type="evidence" value="ECO:0007669"/>
    <property type="project" value="UniProtKB-ARBA"/>
</dbReference>
<name>A0A4Z0A6U0_9AGAM</name>
<dbReference type="OrthoDB" id="407325at2759"/>
<dbReference type="PANTHER" id="PTHR14614">
    <property type="entry name" value="HEPATOCELLULAR CARCINOMA-ASSOCIATED ANTIGEN"/>
    <property type="match status" value="1"/>
</dbReference>
<sequence length="280" mass="31174">MATASTNSGSDPEDILSNSLGFLYDYAPVTYSSAGSVYTYISPSTSRSSEAPLTVTLATPETHAKNWSLHASSIWVASIYIADHLDDLDLDVHPSRTLRILELGAGVGLPGILAAKRYSHVRVTSTDYPDEGLIRELEANVRRNEVSERCGVIPYAWGSDVTPLRVDNDIADVAGFDIVIAADTLWNPETHRPFITTLHETLARTADARIHLVAGMHTGPYVIQSFLNTVQKDGLEVVEASEREVKGDARRDWDVGRAEWNDERERRRWVIWVVLRWKTT</sequence>
<dbReference type="Gene3D" id="3.40.50.150">
    <property type="entry name" value="Vaccinia Virus protein VP39"/>
    <property type="match status" value="1"/>
</dbReference>
<protein>
    <submittedName>
        <fullName evidence="1">Uncharacterized protein</fullName>
    </submittedName>
</protein>
<dbReference type="InterPro" id="IPR019410">
    <property type="entry name" value="Methyltransf_16"/>
</dbReference>
<reference evidence="1 2" key="1">
    <citation type="submission" date="2019-02" db="EMBL/GenBank/DDBJ databases">
        <title>Genome sequencing of the rare red list fungi Hericium alpestre (H. flagellum).</title>
        <authorList>
            <person name="Buettner E."/>
            <person name="Kellner H."/>
        </authorList>
    </citation>
    <scope>NUCLEOTIDE SEQUENCE [LARGE SCALE GENOMIC DNA]</scope>
    <source>
        <strain evidence="1 2">DSM 108284</strain>
    </source>
</reference>
<dbReference type="EMBL" id="SFCI01000219">
    <property type="protein sequence ID" value="TFY81368.1"/>
    <property type="molecule type" value="Genomic_DNA"/>
</dbReference>
<comment type="caution">
    <text evidence="1">The sequence shown here is derived from an EMBL/GenBank/DDBJ whole genome shotgun (WGS) entry which is preliminary data.</text>
</comment>
<dbReference type="SUPFAM" id="SSF53335">
    <property type="entry name" value="S-adenosyl-L-methionine-dependent methyltransferases"/>
    <property type="match status" value="1"/>
</dbReference>
<dbReference type="STRING" id="135208.A0A4Z0A6U0"/>